<evidence type="ECO:0000313" key="4">
    <source>
        <dbReference type="RefSeq" id="XP_064076110.1"/>
    </source>
</evidence>
<sequence>MSESNDSLDVLCKGVSELTVLSFRKLDDVKRLAKHFHKVINDPVTQQSAVVLRYLKNLDETHRKIFLKKREGVEVEYIFTTEKKSSLQRQRFNSLPVSDVPDILKTEFSIAETAKQSHICTDCQVEIELNDDEPLLESLQKHFNLDVHLPKLKRESIDVAEPIILPKMSRRLSAMECGDNPGQSIEHIIQLVKPMEKLEKTFLSKLETSLIRYLPDNSEASIDAAIKFYQTLYDKLCQDMMSIDFSTQASSVAPIIMSIKDNVNQNFAADANKNFDNDDGDQNNDRPLKNQVKKYRYYGPIENLIVKLLTNHKLLTLVDDRTGKLAFFCMACEYYTLRFRYDSVLNHVFSETHIHNLACILESDENIPQFAKNEPTIEKIKNFNTYMTKQFLCDYGRARDQMQEYCALCKVVLETNEKLILHILDENHLSRLSDRLYRKMKTKNLDGPVPDEWGPKSLDWAKFLASVGKPLNNRDHVVIENFIKPSGKIANYCSCCDMTLRGPRQVLFNHIRQKKHLRNAAPHKLSLLYKNQCRPAEYFASFGNYYVCAICPSYIALPSFAATVEHFESTLHIETISKLINSALNSDYDKKLLDLNKIIVNDGFKCELCDLTFADIRETITHILSNFEHQNSMVEARVKANKADIISIYMQGNYVLHSEGATFTCVPCKGVFNSIRSLLFHLVYAEHFNHKPTAENVFRFYLELKHNVNMLSRNKYVYYDFGKLKCGVCDSDVDDGENAKRHVLSSRHRDNMGASYVNINLDASAME</sequence>
<dbReference type="RefSeq" id="XP_064076110.1">
    <property type="nucleotide sequence ID" value="XM_064220040.1"/>
</dbReference>
<dbReference type="PROSITE" id="PS50157">
    <property type="entry name" value="ZINC_FINGER_C2H2_2"/>
    <property type="match status" value="1"/>
</dbReference>
<gene>
    <name evidence="4" type="primary">LOC113401456</name>
</gene>
<dbReference type="GeneID" id="113401456"/>
<keyword evidence="1" id="KW-0863">Zinc-finger</keyword>
<evidence type="ECO:0000313" key="3">
    <source>
        <dbReference type="Proteomes" id="UP001652626"/>
    </source>
</evidence>
<dbReference type="Proteomes" id="UP001652626">
    <property type="component" value="Chromosome 31"/>
</dbReference>
<evidence type="ECO:0000259" key="2">
    <source>
        <dbReference type="PROSITE" id="PS50157"/>
    </source>
</evidence>
<organism evidence="3 4">
    <name type="scientific">Vanessa tameamea</name>
    <name type="common">Kamehameha butterfly</name>
    <dbReference type="NCBI Taxonomy" id="334116"/>
    <lineage>
        <taxon>Eukaryota</taxon>
        <taxon>Metazoa</taxon>
        <taxon>Ecdysozoa</taxon>
        <taxon>Arthropoda</taxon>
        <taxon>Hexapoda</taxon>
        <taxon>Insecta</taxon>
        <taxon>Pterygota</taxon>
        <taxon>Neoptera</taxon>
        <taxon>Endopterygota</taxon>
        <taxon>Lepidoptera</taxon>
        <taxon>Glossata</taxon>
        <taxon>Ditrysia</taxon>
        <taxon>Papilionoidea</taxon>
        <taxon>Nymphalidae</taxon>
        <taxon>Nymphalinae</taxon>
        <taxon>Vanessa</taxon>
    </lineage>
</organism>
<dbReference type="SMART" id="SM00355">
    <property type="entry name" value="ZnF_C2H2"/>
    <property type="match status" value="5"/>
</dbReference>
<reference evidence="4" key="1">
    <citation type="submission" date="2025-08" db="UniProtKB">
        <authorList>
            <consortium name="RefSeq"/>
        </authorList>
    </citation>
    <scope>IDENTIFICATION</scope>
    <source>
        <tissue evidence="4">Whole body</tissue>
    </source>
</reference>
<keyword evidence="3" id="KW-1185">Reference proteome</keyword>
<feature type="domain" description="C2H2-type" evidence="2">
    <location>
        <begin position="663"/>
        <end position="692"/>
    </location>
</feature>
<dbReference type="InterPro" id="IPR013087">
    <property type="entry name" value="Znf_C2H2_type"/>
</dbReference>
<name>A0ABM4AXS5_VANTA</name>
<evidence type="ECO:0000256" key="1">
    <source>
        <dbReference type="PROSITE-ProRule" id="PRU00042"/>
    </source>
</evidence>
<proteinExistence type="predicted"/>
<dbReference type="PROSITE" id="PS00028">
    <property type="entry name" value="ZINC_FINGER_C2H2_1"/>
    <property type="match status" value="1"/>
</dbReference>
<accession>A0ABM4AXS5</accession>
<keyword evidence="1" id="KW-0862">Zinc</keyword>
<protein>
    <submittedName>
        <fullName evidence="4">Uncharacterized protein LOC113401456</fullName>
    </submittedName>
</protein>
<keyword evidence="1" id="KW-0479">Metal-binding</keyword>